<sequence>MSAPPPEPFFTVAFGTPVTIALLSRNPSPEDGQLLTVTWRPKLGTTVLPHDHKDQR</sequence>
<evidence type="ECO:0008006" key="3">
    <source>
        <dbReference type="Google" id="ProtNLM"/>
    </source>
</evidence>
<dbReference type="Proteomes" id="UP001589693">
    <property type="component" value="Unassembled WGS sequence"/>
</dbReference>
<proteinExistence type="predicted"/>
<accession>A0ABV5ZUU0</accession>
<dbReference type="RefSeq" id="WP_377851362.1">
    <property type="nucleotide sequence ID" value="NZ_JBHLZU010000008.1"/>
</dbReference>
<organism evidence="1 2">
    <name type="scientific">Allokutzneria oryzae</name>
    <dbReference type="NCBI Taxonomy" id="1378989"/>
    <lineage>
        <taxon>Bacteria</taxon>
        <taxon>Bacillati</taxon>
        <taxon>Actinomycetota</taxon>
        <taxon>Actinomycetes</taxon>
        <taxon>Pseudonocardiales</taxon>
        <taxon>Pseudonocardiaceae</taxon>
        <taxon>Allokutzneria</taxon>
    </lineage>
</organism>
<gene>
    <name evidence="1" type="ORF">ACFFQA_09545</name>
</gene>
<evidence type="ECO:0000313" key="1">
    <source>
        <dbReference type="EMBL" id="MFB9904185.1"/>
    </source>
</evidence>
<reference evidence="1 2" key="1">
    <citation type="submission" date="2024-09" db="EMBL/GenBank/DDBJ databases">
        <authorList>
            <person name="Sun Q."/>
            <person name="Mori K."/>
        </authorList>
    </citation>
    <scope>NUCLEOTIDE SEQUENCE [LARGE SCALE GENOMIC DNA]</scope>
    <source>
        <strain evidence="1 2">TBRC 7907</strain>
    </source>
</reference>
<protein>
    <recommendedName>
        <fullName evidence="3">Cupin domain-containing protein</fullName>
    </recommendedName>
</protein>
<dbReference type="EMBL" id="JBHLZU010000008">
    <property type="protein sequence ID" value="MFB9904185.1"/>
    <property type="molecule type" value="Genomic_DNA"/>
</dbReference>
<evidence type="ECO:0000313" key="2">
    <source>
        <dbReference type="Proteomes" id="UP001589693"/>
    </source>
</evidence>
<comment type="caution">
    <text evidence="1">The sequence shown here is derived from an EMBL/GenBank/DDBJ whole genome shotgun (WGS) entry which is preliminary data.</text>
</comment>
<name>A0ABV5ZUU0_9PSEU</name>
<keyword evidence="2" id="KW-1185">Reference proteome</keyword>